<evidence type="ECO:0000313" key="1">
    <source>
        <dbReference type="EMBL" id="CAG9323509.1"/>
    </source>
</evidence>
<name>A0AAU9JGJ3_9CILI</name>
<gene>
    <name evidence="1" type="ORF">BSTOLATCC_MIC34158</name>
</gene>
<evidence type="ECO:0000313" key="2">
    <source>
        <dbReference type="Proteomes" id="UP001162131"/>
    </source>
</evidence>
<comment type="caution">
    <text evidence="1">The sequence shown here is derived from an EMBL/GenBank/DDBJ whole genome shotgun (WGS) entry which is preliminary data.</text>
</comment>
<dbReference type="EMBL" id="CAJZBQ010000034">
    <property type="protein sequence ID" value="CAG9323509.1"/>
    <property type="molecule type" value="Genomic_DNA"/>
</dbReference>
<accession>A0AAU9JGJ3</accession>
<sequence length="168" mass="19699">MLSSDCAGCSDPVKRAILYSKNPNSLCSNCRSVISIQESTESISKESFFETEDLKYPHFRKQKKKRFFNTFTKMKKYAHHLSKQIGNRFTAAAVRKARQEYRLAEKLAELHDKASQKTREHLVKAIRTCYVRDYNLEQVNAYLRQNGPPFENLADIFQDLYDNYINRD</sequence>
<reference evidence="1" key="1">
    <citation type="submission" date="2021-09" db="EMBL/GenBank/DDBJ databases">
        <authorList>
            <consortium name="AG Swart"/>
            <person name="Singh M."/>
            <person name="Singh A."/>
            <person name="Seah K."/>
            <person name="Emmerich C."/>
        </authorList>
    </citation>
    <scope>NUCLEOTIDE SEQUENCE</scope>
    <source>
        <strain evidence="1">ATCC30299</strain>
    </source>
</reference>
<keyword evidence="2" id="KW-1185">Reference proteome</keyword>
<dbReference type="Proteomes" id="UP001162131">
    <property type="component" value="Unassembled WGS sequence"/>
</dbReference>
<protein>
    <submittedName>
        <fullName evidence="1">Uncharacterized protein</fullName>
    </submittedName>
</protein>
<proteinExistence type="predicted"/>
<organism evidence="1 2">
    <name type="scientific">Blepharisma stoltei</name>
    <dbReference type="NCBI Taxonomy" id="1481888"/>
    <lineage>
        <taxon>Eukaryota</taxon>
        <taxon>Sar</taxon>
        <taxon>Alveolata</taxon>
        <taxon>Ciliophora</taxon>
        <taxon>Postciliodesmatophora</taxon>
        <taxon>Heterotrichea</taxon>
        <taxon>Heterotrichida</taxon>
        <taxon>Blepharismidae</taxon>
        <taxon>Blepharisma</taxon>
    </lineage>
</organism>
<dbReference type="AlphaFoldDB" id="A0AAU9JGJ3"/>